<keyword evidence="3 6" id="KW-0812">Transmembrane</keyword>
<feature type="transmembrane region" description="Helical" evidence="6">
    <location>
        <begin position="155"/>
        <end position="173"/>
    </location>
</feature>
<keyword evidence="5 6" id="KW-0472">Membrane</keyword>
<dbReference type="GeneID" id="100378933"/>
<dbReference type="PANTHER" id="PTHR23511:SF42">
    <property type="entry name" value="SYNAPTIC VESICLE GLYCOPROTEIN 2C-LIKE"/>
    <property type="match status" value="1"/>
</dbReference>
<evidence type="ECO:0000256" key="5">
    <source>
        <dbReference type="ARBA" id="ARBA00023136"/>
    </source>
</evidence>
<proteinExistence type="predicted"/>
<dbReference type="InterPro" id="IPR055415">
    <property type="entry name" value="LD_SV2"/>
</dbReference>
<dbReference type="Proteomes" id="UP000694865">
    <property type="component" value="Unplaced"/>
</dbReference>
<dbReference type="InterPro" id="IPR011701">
    <property type="entry name" value="MFS"/>
</dbReference>
<feature type="transmembrane region" description="Helical" evidence="6">
    <location>
        <begin position="563"/>
        <end position="582"/>
    </location>
</feature>
<feature type="transmembrane region" description="Helical" evidence="6">
    <location>
        <begin position="213"/>
        <end position="236"/>
    </location>
</feature>
<keyword evidence="2" id="KW-0813">Transport</keyword>
<dbReference type="Pfam" id="PF07690">
    <property type="entry name" value="MFS_1"/>
    <property type="match status" value="1"/>
</dbReference>
<evidence type="ECO:0000256" key="3">
    <source>
        <dbReference type="ARBA" id="ARBA00022692"/>
    </source>
</evidence>
<feature type="transmembrane region" description="Helical" evidence="6">
    <location>
        <begin position="179"/>
        <end position="201"/>
    </location>
</feature>
<dbReference type="SUPFAM" id="SSF141571">
    <property type="entry name" value="Pentapeptide repeat-like"/>
    <property type="match status" value="1"/>
</dbReference>
<evidence type="ECO:0000313" key="9">
    <source>
        <dbReference type="RefSeq" id="XP_006824205.1"/>
    </source>
</evidence>
<evidence type="ECO:0000256" key="4">
    <source>
        <dbReference type="ARBA" id="ARBA00022989"/>
    </source>
</evidence>
<name>A0ABM0MW14_SACKO</name>
<evidence type="ECO:0000256" key="1">
    <source>
        <dbReference type="ARBA" id="ARBA00004141"/>
    </source>
</evidence>
<dbReference type="InterPro" id="IPR036259">
    <property type="entry name" value="MFS_trans_sf"/>
</dbReference>
<dbReference type="InterPro" id="IPR020846">
    <property type="entry name" value="MFS_dom"/>
</dbReference>
<evidence type="ECO:0000313" key="8">
    <source>
        <dbReference type="Proteomes" id="UP000694865"/>
    </source>
</evidence>
<dbReference type="PANTHER" id="PTHR23511">
    <property type="entry name" value="SYNAPTIC VESICLE GLYCOPROTEIN 2"/>
    <property type="match status" value="1"/>
</dbReference>
<comment type="subcellular location">
    <subcellularLocation>
        <location evidence="1">Membrane</location>
        <topology evidence="1">Multi-pass membrane protein</topology>
    </subcellularLocation>
</comment>
<dbReference type="SUPFAM" id="SSF103473">
    <property type="entry name" value="MFS general substrate transporter"/>
    <property type="match status" value="2"/>
</dbReference>
<gene>
    <name evidence="9" type="primary">LOC100378933</name>
</gene>
<reference evidence="9" key="1">
    <citation type="submission" date="2025-08" db="UniProtKB">
        <authorList>
            <consortium name="RefSeq"/>
        </authorList>
    </citation>
    <scope>IDENTIFICATION</scope>
    <source>
        <tissue evidence="9">Testes</tissue>
    </source>
</reference>
<dbReference type="Pfam" id="PF23894">
    <property type="entry name" value="LD_SV2"/>
    <property type="match status" value="1"/>
</dbReference>
<feature type="transmembrane region" description="Helical" evidence="6">
    <location>
        <begin position="469"/>
        <end position="491"/>
    </location>
</feature>
<feature type="transmembrane region" description="Helical" evidence="6">
    <location>
        <begin position="523"/>
        <end position="542"/>
    </location>
</feature>
<organism evidence="8 9">
    <name type="scientific">Saccoglossus kowalevskii</name>
    <name type="common">Acorn worm</name>
    <dbReference type="NCBI Taxonomy" id="10224"/>
    <lineage>
        <taxon>Eukaryota</taxon>
        <taxon>Metazoa</taxon>
        <taxon>Hemichordata</taxon>
        <taxon>Enteropneusta</taxon>
        <taxon>Harrimaniidae</taxon>
        <taxon>Saccoglossus</taxon>
    </lineage>
</organism>
<dbReference type="PROSITE" id="PS50850">
    <property type="entry name" value="MFS"/>
    <property type="match status" value="1"/>
</dbReference>
<feature type="transmembrane region" description="Helical" evidence="6">
    <location>
        <begin position="126"/>
        <end position="146"/>
    </location>
</feature>
<sequence>MTDSDSLEEMRLVNNIQPIYSYTEIGEEDDVQFDLSEMQHRDKMAIPKHDGKTRTTEQLKDLHENEVNIPKAYETALSEAGFGRYQIQLFFVLGLGIMADGVEVFLMGYVLSSADRELCLSDWEKGWLSGMVFVGMLIGALTWGYVSDRIGRRHTLIICLSVNAIFAFSSAFVQTFVQFLVFRFGAGIGVGGSIPVAYSYYGEFTPREHRASHLSWLNIFYGIAGVFAAAMGLAIIPTNGMAGKCTEATDVLAEVYKQNHGSSGVNMYEERTADNFKYSNKITCDESGVNAKELLTPYGKCGEIFDSFIGLFQQPLVVITFLLMTGWFSSSYGFYGLTLWFPEYIKRIQIAEYFSNTETTRKESFADMAFTDDITNRMFYNVTFQNVTFENLHMENANFHGSEFIDVVFQDVTSAGTYFYNCDFHSTIFNSTNFYDNRFINATMNQTLFMNTRGGCELDFSLSYNASRVYLEILIAMLGGIPGVVISALLMDKIGPKIICMSSAGFSAVSVFFIWFINTEISAAVMLSAVQCFAFGFLTAIARIGGFLGNVTFGRYIGVNKSIPLLLAAFIFFVGGGVSLILPNIKGVLLL</sequence>
<feature type="domain" description="Major facilitator superfamily (MFS) profile" evidence="7">
    <location>
        <begin position="89"/>
        <end position="591"/>
    </location>
</feature>
<feature type="transmembrane region" description="Helical" evidence="6">
    <location>
        <begin position="89"/>
        <end position="111"/>
    </location>
</feature>
<evidence type="ECO:0000259" key="7">
    <source>
        <dbReference type="PROSITE" id="PS50850"/>
    </source>
</evidence>
<accession>A0ABM0MW14</accession>
<dbReference type="Gene3D" id="1.20.1250.20">
    <property type="entry name" value="MFS general substrate transporter like domains"/>
    <property type="match status" value="1"/>
</dbReference>
<keyword evidence="4 6" id="KW-1133">Transmembrane helix</keyword>
<protein>
    <submittedName>
        <fullName evidence="9">Synaptic vesicle glycoprotein 2C-like</fullName>
    </submittedName>
</protein>
<dbReference type="RefSeq" id="XP_006824205.1">
    <property type="nucleotide sequence ID" value="XM_006824142.1"/>
</dbReference>
<evidence type="ECO:0000256" key="6">
    <source>
        <dbReference type="SAM" id="Phobius"/>
    </source>
</evidence>
<keyword evidence="8" id="KW-1185">Reference proteome</keyword>
<feature type="transmembrane region" description="Helical" evidence="6">
    <location>
        <begin position="498"/>
        <end position="517"/>
    </location>
</feature>
<dbReference type="Gene3D" id="2.160.20.80">
    <property type="entry name" value="E3 ubiquitin-protein ligase SopA"/>
    <property type="match status" value="1"/>
</dbReference>
<evidence type="ECO:0000256" key="2">
    <source>
        <dbReference type="ARBA" id="ARBA00022448"/>
    </source>
</evidence>